<proteinExistence type="predicted"/>
<dbReference type="Proteomes" id="UP000807504">
    <property type="component" value="Unassembled WGS sequence"/>
</dbReference>
<dbReference type="AlphaFoldDB" id="A0A8T0FEB1"/>
<reference evidence="1" key="1">
    <citation type="journal article" date="2020" name="bioRxiv">
        <title>Chromosome-level reference genome of the European wasp spider Argiope bruennichi: a resource for studies on range expansion and evolutionary adaptation.</title>
        <authorList>
            <person name="Sheffer M.M."/>
            <person name="Hoppe A."/>
            <person name="Krehenwinkel H."/>
            <person name="Uhl G."/>
            <person name="Kuss A.W."/>
            <person name="Jensen L."/>
            <person name="Jensen C."/>
            <person name="Gillespie R.G."/>
            <person name="Hoff K.J."/>
            <person name="Prost S."/>
        </authorList>
    </citation>
    <scope>NUCLEOTIDE SEQUENCE</scope>
</reference>
<keyword evidence="2" id="KW-1185">Reference proteome</keyword>
<protein>
    <submittedName>
        <fullName evidence="1">Uncharacterized protein</fullName>
    </submittedName>
</protein>
<comment type="caution">
    <text evidence="1">The sequence shown here is derived from an EMBL/GenBank/DDBJ whole genome shotgun (WGS) entry which is preliminary data.</text>
</comment>
<evidence type="ECO:0000313" key="2">
    <source>
        <dbReference type="Proteomes" id="UP000807504"/>
    </source>
</evidence>
<evidence type="ECO:0000313" key="1">
    <source>
        <dbReference type="EMBL" id="KAF8789281.1"/>
    </source>
</evidence>
<dbReference type="EMBL" id="JABXBU010000012">
    <property type="protein sequence ID" value="KAF8789281.1"/>
    <property type="molecule type" value="Genomic_DNA"/>
</dbReference>
<gene>
    <name evidence="1" type="ORF">HNY73_007227</name>
</gene>
<accession>A0A8T0FEB1</accession>
<sequence length="211" mass="24765">MNWFAQNGPRVWDQTTYEILPYLIDFEPLMLFVEEIIDYSLCQHYLSNWIPPMNLEYLRLKHFAKRYFQDSIGEAICHSCTERDAVSLAVELGFNEKMWLNLEPSEAREQLVGYLWLLLTHSQGPKESAIFQMFSLGCYLVKEAMKRKLNALANEVVQALVRTCCLQFPYEKQYTKYAALADSYNLGHRLIHSRQKGEIIFSFKKMPSKID</sequence>
<organism evidence="1 2">
    <name type="scientific">Argiope bruennichi</name>
    <name type="common">Wasp spider</name>
    <name type="synonym">Aranea bruennichi</name>
    <dbReference type="NCBI Taxonomy" id="94029"/>
    <lineage>
        <taxon>Eukaryota</taxon>
        <taxon>Metazoa</taxon>
        <taxon>Ecdysozoa</taxon>
        <taxon>Arthropoda</taxon>
        <taxon>Chelicerata</taxon>
        <taxon>Arachnida</taxon>
        <taxon>Araneae</taxon>
        <taxon>Araneomorphae</taxon>
        <taxon>Entelegynae</taxon>
        <taxon>Araneoidea</taxon>
        <taxon>Araneidae</taxon>
        <taxon>Argiope</taxon>
    </lineage>
</organism>
<reference evidence="1" key="2">
    <citation type="submission" date="2020-06" db="EMBL/GenBank/DDBJ databases">
        <authorList>
            <person name="Sheffer M."/>
        </authorList>
    </citation>
    <scope>NUCLEOTIDE SEQUENCE</scope>
</reference>
<name>A0A8T0FEB1_ARGBR</name>